<protein>
    <submittedName>
        <fullName evidence="2">Endonuclease-reverse transcriptase</fullName>
    </submittedName>
</protein>
<comment type="caution">
    <text evidence="2">The sequence shown here is derived from an EMBL/GenBank/DDBJ whole genome shotgun (WGS) entry which is preliminary data.</text>
</comment>
<name>A0AAV4DZW3_9GAST</name>
<keyword evidence="2" id="KW-0540">Nuclease</keyword>
<keyword evidence="2" id="KW-0378">Hydrolase</keyword>
<dbReference type="GO" id="GO:0004519">
    <property type="term" value="F:endonuclease activity"/>
    <property type="evidence" value="ECO:0007669"/>
    <property type="project" value="UniProtKB-KW"/>
</dbReference>
<sequence length="95" mass="11248">MTARSLKSCGQRLCYTRTISAINHPRKVLLKVILNGLNPWAERIIAEEQAGFRPRCSTTEQICKLRILMEKYLQHQQELQHIFIDLKKAYDRVWH</sequence>
<dbReference type="InterPro" id="IPR000477">
    <property type="entry name" value="RT_dom"/>
</dbReference>
<dbReference type="AlphaFoldDB" id="A0AAV4DZW3"/>
<keyword evidence="3" id="KW-1185">Reference proteome</keyword>
<dbReference type="PANTHER" id="PTHR47027">
    <property type="entry name" value="REVERSE TRANSCRIPTASE DOMAIN-CONTAINING PROTEIN"/>
    <property type="match status" value="1"/>
</dbReference>
<organism evidence="2 3">
    <name type="scientific">Plakobranchus ocellatus</name>
    <dbReference type="NCBI Taxonomy" id="259542"/>
    <lineage>
        <taxon>Eukaryota</taxon>
        <taxon>Metazoa</taxon>
        <taxon>Spiralia</taxon>
        <taxon>Lophotrochozoa</taxon>
        <taxon>Mollusca</taxon>
        <taxon>Gastropoda</taxon>
        <taxon>Heterobranchia</taxon>
        <taxon>Euthyneura</taxon>
        <taxon>Panpulmonata</taxon>
        <taxon>Sacoglossa</taxon>
        <taxon>Placobranchoidea</taxon>
        <taxon>Plakobranchidae</taxon>
        <taxon>Plakobranchus</taxon>
    </lineage>
</organism>
<dbReference type="Proteomes" id="UP000735302">
    <property type="component" value="Unassembled WGS sequence"/>
</dbReference>
<feature type="domain" description="Reverse transcriptase" evidence="1">
    <location>
        <begin position="16"/>
        <end position="95"/>
    </location>
</feature>
<dbReference type="Pfam" id="PF00078">
    <property type="entry name" value="RVT_1"/>
    <property type="match status" value="1"/>
</dbReference>
<dbReference type="EMBL" id="BLXT01008483">
    <property type="protein sequence ID" value="GFO49391.1"/>
    <property type="molecule type" value="Genomic_DNA"/>
</dbReference>
<evidence type="ECO:0000313" key="3">
    <source>
        <dbReference type="Proteomes" id="UP000735302"/>
    </source>
</evidence>
<proteinExistence type="predicted"/>
<accession>A0AAV4DZW3</accession>
<keyword evidence="2" id="KW-0255">Endonuclease</keyword>
<evidence type="ECO:0000259" key="1">
    <source>
        <dbReference type="Pfam" id="PF00078"/>
    </source>
</evidence>
<evidence type="ECO:0000313" key="2">
    <source>
        <dbReference type="EMBL" id="GFO49391.1"/>
    </source>
</evidence>
<dbReference type="PANTHER" id="PTHR47027:SF8">
    <property type="entry name" value="RIBONUCLEASE H"/>
    <property type="match status" value="1"/>
</dbReference>
<reference evidence="2 3" key="1">
    <citation type="journal article" date="2021" name="Elife">
        <title>Chloroplast acquisition without the gene transfer in kleptoplastic sea slugs, Plakobranchus ocellatus.</title>
        <authorList>
            <person name="Maeda T."/>
            <person name="Takahashi S."/>
            <person name="Yoshida T."/>
            <person name="Shimamura S."/>
            <person name="Takaki Y."/>
            <person name="Nagai Y."/>
            <person name="Toyoda A."/>
            <person name="Suzuki Y."/>
            <person name="Arimoto A."/>
            <person name="Ishii H."/>
            <person name="Satoh N."/>
            <person name="Nishiyama T."/>
            <person name="Hasebe M."/>
            <person name="Maruyama T."/>
            <person name="Minagawa J."/>
            <person name="Obokata J."/>
            <person name="Shigenobu S."/>
        </authorList>
    </citation>
    <scope>NUCLEOTIDE SEQUENCE [LARGE SCALE GENOMIC DNA]</scope>
</reference>
<gene>
    <name evidence="2" type="ORF">PoB_007589600</name>
</gene>